<accession>A0A2Z6MI65</accession>
<sequence>MTDDNSCPRCQQGPESIMHVLRDYIGNTPWSWVTFVGVSVNALWKDRNELMFNQYSNLRQNWLLHIANQVHMVANSIIKPMTYMESSESIIPIIWEPPPINTLNVDDMHKKRNSFSTCGGLLRDSRDGLIQGFYCNLGSNNSQGAKIWSIVHAMRIARHLHLDRVIFEIDFTLVAAVVLNRSTTISYLKPLIEEVVMIIKGLFRRYKKWNPVHPTYGAFYGMGFGVGCGVGWGPGFGPEVVGYVGAGCGVGFNVGITLVGFGIGLPANVIFAAPYNGSGGVFIEVMVIKVIFIFEFVRRQTNVVAYNLAKAATSSASFQIVVDIPD</sequence>
<evidence type="ECO:0000313" key="3">
    <source>
        <dbReference type="Proteomes" id="UP000242715"/>
    </source>
</evidence>
<dbReference type="InterPro" id="IPR037735">
    <property type="entry name" value="AS8-like"/>
</dbReference>
<feature type="domain" description="RNase H type-1" evidence="1">
    <location>
        <begin position="108"/>
        <end position="204"/>
    </location>
</feature>
<dbReference type="InterPro" id="IPR044730">
    <property type="entry name" value="RNase_H-like_dom_plant"/>
</dbReference>
<dbReference type="Pfam" id="PF13456">
    <property type="entry name" value="RVT_3"/>
    <property type="match status" value="1"/>
</dbReference>
<dbReference type="EMBL" id="DF973301">
    <property type="protein sequence ID" value="GAU25012.1"/>
    <property type="molecule type" value="Genomic_DNA"/>
</dbReference>
<dbReference type="InterPro" id="IPR002156">
    <property type="entry name" value="RNaseH_domain"/>
</dbReference>
<evidence type="ECO:0000259" key="1">
    <source>
        <dbReference type="Pfam" id="PF13456"/>
    </source>
</evidence>
<dbReference type="GO" id="GO:0003676">
    <property type="term" value="F:nucleic acid binding"/>
    <property type="evidence" value="ECO:0007669"/>
    <property type="project" value="InterPro"/>
</dbReference>
<dbReference type="PANTHER" id="PTHR36778:SF1">
    <property type="entry name" value="CADMIUM-INDUCED PROTEIN AS8"/>
    <property type="match status" value="1"/>
</dbReference>
<dbReference type="PANTHER" id="PTHR36778">
    <property type="entry name" value="CADMIUM-INDUCED PROTEIN AS8"/>
    <property type="match status" value="1"/>
</dbReference>
<gene>
    <name evidence="2" type="ORF">TSUD_154860</name>
</gene>
<dbReference type="Proteomes" id="UP000242715">
    <property type="component" value="Unassembled WGS sequence"/>
</dbReference>
<dbReference type="AlphaFoldDB" id="A0A2Z6MI65"/>
<dbReference type="GO" id="GO:0004523">
    <property type="term" value="F:RNA-DNA hybrid ribonuclease activity"/>
    <property type="evidence" value="ECO:0007669"/>
    <property type="project" value="InterPro"/>
</dbReference>
<dbReference type="CDD" id="cd06222">
    <property type="entry name" value="RNase_H_like"/>
    <property type="match status" value="1"/>
</dbReference>
<protein>
    <recommendedName>
        <fullName evidence="1">RNase H type-1 domain-containing protein</fullName>
    </recommendedName>
</protein>
<dbReference type="OrthoDB" id="1865891at2759"/>
<evidence type="ECO:0000313" key="2">
    <source>
        <dbReference type="EMBL" id="GAU25012.1"/>
    </source>
</evidence>
<name>A0A2Z6MI65_TRISU</name>
<organism evidence="2 3">
    <name type="scientific">Trifolium subterraneum</name>
    <name type="common">Subterranean clover</name>
    <dbReference type="NCBI Taxonomy" id="3900"/>
    <lineage>
        <taxon>Eukaryota</taxon>
        <taxon>Viridiplantae</taxon>
        <taxon>Streptophyta</taxon>
        <taxon>Embryophyta</taxon>
        <taxon>Tracheophyta</taxon>
        <taxon>Spermatophyta</taxon>
        <taxon>Magnoliopsida</taxon>
        <taxon>eudicotyledons</taxon>
        <taxon>Gunneridae</taxon>
        <taxon>Pentapetalae</taxon>
        <taxon>rosids</taxon>
        <taxon>fabids</taxon>
        <taxon>Fabales</taxon>
        <taxon>Fabaceae</taxon>
        <taxon>Papilionoideae</taxon>
        <taxon>50 kb inversion clade</taxon>
        <taxon>NPAAA clade</taxon>
        <taxon>Hologalegina</taxon>
        <taxon>IRL clade</taxon>
        <taxon>Trifolieae</taxon>
        <taxon>Trifolium</taxon>
    </lineage>
</organism>
<proteinExistence type="predicted"/>
<reference evidence="3" key="1">
    <citation type="journal article" date="2017" name="Front. Plant Sci.">
        <title>Climate Clever Clovers: New Paradigm to Reduce the Environmental Footprint of Ruminants by Breeding Low Methanogenic Forages Utilizing Haplotype Variation.</title>
        <authorList>
            <person name="Kaur P."/>
            <person name="Appels R."/>
            <person name="Bayer P.E."/>
            <person name="Keeble-Gagnere G."/>
            <person name="Wang J."/>
            <person name="Hirakawa H."/>
            <person name="Shirasawa K."/>
            <person name="Vercoe P."/>
            <person name="Stefanova K."/>
            <person name="Durmic Z."/>
            <person name="Nichols P."/>
            <person name="Revell C."/>
            <person name="Isobe S.N."/>
            <person name="Edwards D."/>
            <person name="Erskine W."/>
        </authorList>
    </citation>
    <scope>NUCLEOTIDE SEQUENCE [LARGE SCALE GENOMIC DNA]</scope>
    <source>
        <strain evidence="3">cv. Daliak</strain>
    </source>
</reference>
<keyword evidence="3" id="KW-1185">Reference proteome</keyword>